<dbReference type="Proteomes" id="UP001501222">
    <property type="component" value="Unassembled WGS sequence"/>
</dbReference>
<dbReference type="RefSeq" id="WP_344835921.1">
    <property type="nucleotide sequence ID" value="NZ_BAABAA010000001.1"/>
</dbReference>
<gene>
    <name evidence="1" type="ORF">GCM10022235_00260</name>
</gene>
<dbReference type="Gene3D" id="1.25.40.10">
    <property type="entry name" value="Tetratricopeptide repeat domain"/>
    <property type="match status" value="1"/>
</dbReference>
<evidence type="ECO:0000313" key="1">
    <source>
        <dbReference type="EMBL" id="GAA3536753.1"/>
    </source>
</evidence>
<dbReference type="EMBL" id="BAABAA010000001">
    <property type="protein sequence ID" value="GAA3536753.1"/>
    <property type="molecule type" value="Genomic_DNA"/>
</dbReference>
<comment type="caution">
    <text evidence="1">The sequence shown here is derived from an EMBL/GenBank/DDBJ whole genome shotgun (WGS) entry which is preliminary data.</text>
</comment>
<accession>A0ABP6VKJ2</accession>
<dbReference type="InterPro" id="IPR011990">
    <property type="entry name" value="TPR-like_helical_dom_sf"/>
</dbReference>
<dbReference type="SUPFAM" id="SSF48452">
    <property type="entry name" value="TPR-like"/>
    <property type="match status" value="1"/>
</dbReference>
<protein>
    <recommendedName>
        <fullName evidence="3">Tetratricopeptide repeat protein</fullName>
    </recommendedName>
</protein>
<sequence length="614" mass="67325">MTDHERVERLIQQVIGYLAEWSASGSSEVITSDEAWAVADSIWSELRAGTGVVPNDAAMPLGCFHYVRFALLPFESDTFDLEAAMTCFSRIDDGVPVRIRNLLDEQAAMGDDLQQWGRGVAEVMDEARRSSDLEQADLAVDMLRRMRVWHKSDAHGRAGVQEVLARALHARFRISADPVDLDRALVAAREMPPTQANQASLSAVLKVRYSLSGDERDLLEAVHIGRDVVARCQENDQELGRYLSNYSADLVALYKRQGKAPLLKEAIEMGRRAVGISSGHRLAFAQTNLAAGLRARYTAYRRPADLTEAADLTRTAYQGWPQTEPERLAVAANLLEILWQSGDSAEAAELGQSLLSDPDLPAEQRPAIAVNVALAVRALGDLGRAVELLSEILDGFDRHHPRWPLVAGNLAHSLTEAGTDPDHAVELAKEAVDRTPPDDRALAWRLQVLALANQAIAERDDDADARENAWRAWRAASALPTGPAFIRLQSALLAAIWSRSVFADPRRTCDDYAAATELLDQLAWRGLARADREALLTVFSPLANEALAAALDAGEVALAMRLSEQGRGVLWSQRLAHRRISMTLPTTGPELARRLAEVGQRLNALASLADTRPR</sequence>
<name>A0ABP6VKJ2_9ACTN</name>
<evidence type="ECO:0000313" key="2">
    <source>
        <dbReference type="Proteomes" id="UP001501222"/>
    </source>
</evidence>
<keyword evidence="2" id="KW-1185">Reference proteome</keyword>
<reference evidence="2" key="1">
    <citation type="journal article" date="2019" name="Int. J. Syst. Evol. Microbiol.">
        <title>The Global Catalogue of Microorganisms (GCM) 10K type strain sequencing project: providing services to taxonomists for standard genome sequencing and annotation.</title>
        <authorList>
            <consortium name="The Broad Institute Genomics Platform"/>
            <consortium name="The Broad Institute Genome Sequencing Center for Infectious Disease"/>
            <person name="Wu L."/>
            <person name="Ma J."/>
        </authorList>
    </citation>
    <scope>NUCLEOTIDE SEQUENCE [LARGE SCALE GENOMIC DNA]</scope>
    <source>
        <strain evidence="2">JCM 16928</strain>
    </source>
</reference>
<organism evidence="1 2">
    <name type="scientific">Kribbella ginsengisoli</name>
    <dbReference type="NCBI Taxonomy" id="363865"/>
    <lineage>
        <taxon>Bacteria</taxon>
        <taxon>Bacillati</taxon>
        <taxon>Actinomycetota</taxon>
        <taxon>Actinomycetes</taxon>
        <taxon>Propionibacteriales</taxon>
        <taxon>Kribbellaceae</taxon>
        <taxon>Kribbella</taxon>
    </lineage>
</organism>
<proteinExistence type="predicted"/>
<evidence type="ECO:0008006" key="3">
    <source>
        <dbReference type="Google" id="ProtNLM"/>
    </source>
</evidence>